<proteinExistence type="predicted"/>
<dbReference type="InterPro" id="IPR021354">
    <property type="entry name" value="DUF2975"/>
</dbReference>
<dbReference type="Proteomes" id="UP000284277">
    <property type="component" value="Unassembled WGS sequence"/>
</dbReference>
<feature type="transmembrane region" description="Helical" evidence="1">
    <location>
        <begin position="22"/>
        <end position="45"/>
    </location>
</feature>
<dbReference type="Pfam" id="PF11188">
    <property type="entry name" value="DUF2975"/>
    <property type="match status" value="1"/>
</dbReference>
<accession>A0A419T8H5</accession>
<name>A0A419T8H5_9FIRM</name>
<protein>
    <recommendedName>
        <fullName evidence="4">DUF2975 domain-containing protein</fullName>
    </recommendedName>
</protein>
<evidence type="ECO:0000313" key="3">
    <source>
        <dbReference type="Proteomes" id="UP000284277"/>
    </source>
</evidence>
<evidence type="ECO:0000256" key="1">
    <source>
        <dbReference type="SAM" id="Phobius"/>
    </source>
</evidence>
<reference evidence="2 3" key="1">
    <citation type="submission" date="2016-08" db="EMBL/GenBank/DDBJ databases">
        <title>A new outlook on sporulation: Clostridium algidixylanolyticum.</title>
        <authorList>
            <person name="Poppleton D.I."/>
            <person name="Gribaldo S."/>
        </authorList>
    </citation>
    <scope>NUCLEOTIDE SEQUENCE [LARGE SCALE GENOMIC DNA]</scope>
    <source>
        <strain evidence="2 3">SPL73</strain>
    </source>
</reference>
<keyword evidence="3" id="KW-1185">Reference proteome</keyword>
<keyword evidence="1" id="KW-0472">Membrane</keyword>
<dbReference type="EMBL" id="MCIA01000006">
    <property type="protein sequence ID" value="RKD33723.1"/>
    <property type="molecule type" value="Genomic_DNA"/>
</dbReference>
<feature type="transmembrane region" description="Helical" evidence="1">
    <location>
        <begin position="65"/>
        <end position="83"/>
    </location>
</feature>
<feature type="transmembrane region" description="Helical" evidence="1">
    <location>
        <begin position="89"/>
        <end position="112"/>
    </location>
</feature>
<evidence type="ECO:0008006" key="4">
    <source>
        <dbReference type="Google" id="ProtNLM"/>
    </source>
</evidence>
<comment type="caution">
    <text evidence="2">The sequence shown here is derived from an EMBL/GenBank/DDBJ whole genome shotgun (WGS) entry which is preliminary data.</text>
</comment>
<keyword evidence="1" id="KW-0812">Transmembrane</keyword>
<keyword evidence="1" id="KW-1133">Transmembrane helix</keyword>
<evidence type="ECO:0000313" key="2">
    <source>
        <dbReference type="EMBL" id="RKD33723.1"/>
    </source>
</evidence>
<gene>
    <name evidence="2" type="ORF">BET01_13885</name>
</gene>
<sequence>MSTPFLPELLGSYHNTFGKSKFILESLLLTFYTTIPSALVLLFCLYRLLNNIAHRNVFTDKNVQLLKISSYCCFFAAMVYIFFARLYLFALLISVIVILGGLILQVIQNVLLQAIILKTENDFTI</sequence>
<organism evidence="2 3">
    <name type="scientific">Lacrimispora algidixylanolytica</name>
    <dbReference type="NCBI Taxonomy" id="94868"/>
    <lineage>
        <taxon>Bacteria</taxon>
        <taxon>Bacillati</taxon>
        <taxon>Bacillota</taxon>
        <taxon>Clostridia</taxon>
        <taxon>Lachnospirales</taxon>
        <taxon>Lachnospiraceae</taxon>
        <taxon>Lacrimispora</taxon>
    </lineage>
</organism>
<dbReference type="AlphaFoldDB" id="A0A419T8H5"/>